<dbReference type="SUPFAM" id="SSF54001">
    <property type="entry name" value="Cysteine proteinases"/>
    <property type="match status" value="1"/>
</dbReference>
<dbReference type="InterPro" id="IPR000668">
    <property type="entry name" value="Peptidase_C1A_C"/>
</dbReference>
<evidence type="ECO:0000313" key="3">
    <source>
        <dbReference type="EMBL" id="SZX70036.1"/>
    </source>
</evidence>
<proteinExistence type="inferred from homology"/>
<dbReference type="Proteomes" id="UP000256970">
    <property type="component" value="Unassembled WGS sequence"/>
</dbReference>
<name>A0A383W062_TETOB</name>
<feature type="domain" description="Peptidase C1A papain C-terminal" evidence="2">
    <location>
        <begin position="114"/>
        <end position="358"/>
    </location>
</feature>
<comment type="similarity">
    <text evidence="1">Belongs to the peptidase C1 family.</text>
</comment>
<accession>A0A383W062</accession>
<gene>
    <name evidence="3" type="ORF">BQ4739_LOCUS10287</name>
</gene>
<dbReference type="SMART" id="SM00645">
    <property type="entry name" value="Pept_C1"/>
    <property type="match status" value="1"/>
</dbReference>
<dbReference type="Gene3D" id="3.90.70.10">
    <property type="entry name" value="Cysteine proteinases"/>
    <property type="match status" value="1"/>
</dbReference>
<reference evidence="3 4" key="1">
    <citation type="submission" date="2016-10" db="EMBL/GenBank/DDBJ databases">
        <authorList>
            <person name="Cai Z."/>
        </authorList>
    </citation>
    <scope>NUCLEOTIDE SEQUENCE [LARGE SCALE GENOMIC DNA]</scope>
</reference>
<dbReference type="PANTHER" id="PTHR12411">
    <property type="entry name" value="CYSTEINE PROTEASE FAMILY C1-RELATED"/>
    <property type="match status" value="1"/>
</dbReference>
<evidence type="ECO:0000259" key="2">
    <source>
        <dbReference type="SMART" id="SM00645"/>
    </source>
</evidence>
<organism evidence="3 4">
    <name type="scientific">Tetradesmus obliquus</name>
    <name type="common">Green alga</name>
    <name type="synonym">Acutodesmus obliquus</name>
    <dbReference type="NCBI Taxonomy" id="3088"/>
    <lineage>
        <taxon>Eukaryota</taxon>
        <taxon>Viridiplantae</taxon>
        <taxon>Chlorophyta</taxon>
        <taxon>core chlorophytes</taxon>
        <taxon>Chlorophyceae</taxon>
        <taxon>CS clade</taxon>
        <taxon>Sphaeropleales</taxon>
        <taxon>Scenedesmaceae</taxon>
        <taxon>Tetradesmus</taxon>
    </lineage>
</organism>
<dbReference type="STRING" id="3088.A0A383W062"/>
<dbReference type="InterPro" id="IPR013128">
    <property type="entry name" value="Peptidase_C1A"/>
</dbReference>
<sequence length="422" mass="45904">MLLAGHKLRTSGRSDPFTLTDCRLGTGWPAVSRRQHSTKVTWFTTGLLYATRGLRSPPNATRRGYAISRGRRNILSNLGAGANLTQVAQAACRKSDLAGPECAEVLLLALTPTAYSSNNTRDTYGGYALISPAQNQGDCAACVGFAVTAAAEAAVNVYKKQSWDKLGLSEADISFCRLDTSFNCDTGASYDDIIALLKKRLIKSWASRSCFPYEGEASFSCYRVEGGICSSQLPPDGSLSAAYAGNALGNMAQVKEQIMLSGGVITSMALSYPHAFTAFVNNKTGPNSALYSSEDLRLADPLSVAMHAVFCYGWWDNPRNGNDGYWICKNSWGSSWGLNGSFRVAYGAANIMQPDYTFALQFNKASMTTRAADIWQRLTQSVYLGHDQDRPGCVMYTALRFQRLLHFVDDLVTLSLTSITTR</sequence>
<dbReference type="EMBL" id="FNXT01000969">
    <property type="protein sequence ID" value="SZX70036.1"/>
    <property type="molecule type" value="Genomic_DNA"/>
</dbReference>
<dbReference type="GO" id="GO:0006508">
    <property type="term" value="P:proteolysis"/>
    <property type="evidence" value="ECO:0007669"/>
    <property type="project" value="InterPro"/>
</dbReference>
<keyword evidence="4" id="KW-1185">Reference proteome</keyword>
<protein>
    <recommendedName>
        <fullName evidence="2">Peptidase C1A papain C-terminal domain-containing protein</fullName>
    </recommendedName>
</protein>
<evidence type="ECO:0000256" key="1">
    <source>
        <dbReference type="ARBA" id="ARBA00008455"/>
    </source>
</evidence>
<dbReference type="InterPro" id="IPR038765">
    <property type="entry name" value="Papain-like_cys_pep_sf"/>
</dbReference>
<dbReference type="Pfam" id="PF00112">
    <property type="entry name" value="Peptidase_C1"/>
    <property type="match status" value="1"/>
</dbReference>
<evidence type="ECO:0000313" key="4">
    <source>
        <dbReference type="Proteomes" id="UP000256970"/>
    </source>
</evidence>
<dbReference type="GO" id="GO:0008234">
    <property type="term" value="F:cysteine-type peptidase activity"/>
    <property type="evidence" value="ECO:0007669"/>
    <property type="project" value="InterPro"/>
</dbReference>
<dbReference type="AlphaFoldDB" id="A0A383W062"/>